<dbReference type="RefSeq" id="WP_080022417.1">
    <property type="nucleotide sequence ID" value="NZ_LTAY01000031.1"/>
</dbReference>
<dbReference type="Gene3D" id="1.10.10.60">
    <property type="entry name" value="Homeodomain-like"/>
    <property type="match status" value="1"/>
</dbReference>
<dbReference type="AlphaFoldDB" id="A0A1V4SW50"/>
<gene>
    <name evidence="1" type="ORF">CLTHE_11610</name>
</gene>
<accession>A0A1V4SW50</accession>
<reference evidence="1 2" key="1">
    <citation type="submission" date="2016-02" db="EMBL/GenBank/DDBJ databases">
        <title>Genome sequence of Clostridium thermobutyricum DSM 4928.</title>
        <authorList>
            <person name="Poehlein A."/>
            <person name="Daniel R."/>
        </authorList>
    </citation>
    <scope>NUCLEOTIDE SEQUENCE [LARGE SCALE GENOMIC DNA]</scope>
    <source>
        <strain evidence="1 2">DSM 4928</strain>
    </source>
</reference>
<sequence length="110" mass="13378">MEKWTEEELEELTRYYYKGYDDKKIAELLKRSEFAVKNKRYFLDLYDSYNFEWDLRTYNYLIYQLRKMKNLKSAPSILKLSKGTIKNKIIDCVKLGYLNKCEARSFLNAI</sequence>
<dbReference type="EMBL" id="LTAY01000031">
    <property type="protein sequence ID" value="OPX48483.1"/>
    <property type="molecule type" value="Genomic_DNA"/>
</dbReference>
<evidence type="ECO:0000313" key="2">
    <source>
        <dbReference type="Proteomes" id="UP000191448"/>
    </source>
</evidence>
<evidence type="ECO:0000313" key="1">
    <source>
        <dbReference type="EMBL" id="OPX48483.1"/>
    </source>
</evidence>
<organism evidence="1 2">
    <name type="scientific">Clostridium thermobutyricum DSM 4928</name>
    <dbReference type="NCBI Taxonomy" id="1121339"/>
    <lineage>
        <taxon>Bacteria</taxon>
        <taxon>Bacillati</taxon>
        <taxon>Bacillota</taxon>
        <taxon>Clostridia</taxon>
        <taxon>Eubacteriales</taxon>
        <taxon>Clostridiaceae</taxon>
        <taxon>Clostridium</taxon>
    </lineage>
</organism>
<proteinExistence type="predicted"/>
<comment type="caution">
    <text evidence="1">The sequence shown here is derived from an EMBL/GenBank/DDBJ whole genome shotgun (WGS) entry which is preliminary data.</text>
</comment>
<protein>
    <submittedName>
        <fullName evidence="1">Uncharacterized protein</fullName>
    </submittedName>
</protein>
<dbReference type="Proteomes" id="UP000191448">
    <property type="component" value="Unassembled WGS sequence"/>
</dbReference>
<name>A0A1V4SW50_9CLOT</name>